<dbReference type="EMBL" id="MAYW01000001">
    <property type="protein sequence ID" value="ODS34808.1"/>
    <property type="molecule type" value="Genomic_DNA"/>
</dbReference>
<reference evidence="1 2" key="1">
    <citation type="submission" date="2016-07" db="EMBL/GenBank/DDBJ databases">
        <title>Draft genome of Scalindua rubra, obtained from a brine-seawater interface in the Red Sea, sheds light on salt adaptation in anammox bacteria.</title>
        <authorList>
            <person name="Speth D.R."/>
            <person name="Lagkouvardos I."/>
            <person name="Wang Y."/>
            <person name="Qian P.-Y."/>
            <person name="Dutilh B.E."/>
            <person name="Jetten M.S."/>
        </authorList>
    </citation>
    <scope>NUCLEOTIDE SEQUENCE [LARGE SCALE GENOMIC DNA]</scope>
    <source>
        <strain evidence="1">BSI-1</strain>
    </source>
</reference>
<sequence length="529" mass="58247">MKKRIFLIGFSVFVIFGMLMSTLPRESQAIPPFARKYQTACTTCHWATFPKLNAFGRAFRASGLRIPFGNDEVFVRDKPVSLGADIWSSLFPKALWPSDMPGLPPVGLAFKSEFNMTRERNRNPMGVGATRRDNFPGNFFSGIGSVELFSGGTLGETLSWFGVVGIFDNEGFGGSTTDIDRAYFNWAPFIFGEQGYVNVRFGQFEPRAVPVSNHRRQIRLTPYLMDIFPVLPAGNFFGFAPTQKGIEIWGSLNGFGGKGGLEWAAGIVNGQPGGALGAFDGASGVAGTIRDNVNTRNNGRFDVNSGKDWYVTASYKIGGMGVLGEEGVAEKLELTENWQDNSIRIKGYYYQGTTGAFTDTIGGGIGNAAFLGGATNDNWDEDANQFKRFGVVLDANWWNFNIIGAASYMEDDLKGTTTFNAMGNMPLETGDKFDVEIYTTEVQYVANPWLVPSFRFEKINPDYDVRDLNTFERYSFDVAILARANIKFLAGATFSSLPDARTGTNGLDMANPDLPPFDDMWRIGVDIDF</sequence>
<protein>
    <recommendedName>
        <fullName evidence="3">Cytochrome C</fullName>
    </recommendedName>
</protein>
<accession>A0A1E3XGR6</accession>
<gene>
    <name evidence="1" type="ORF">SCARUB_00068</name>
</gene>
<dbReference type="Proteomes" id="UP000094056">
    <property type="component" value="Unassembled WGS sequence"/>
</dbReference>
<name>A0A1E3XGR6_9BACT</name>
<evidence type="ECO:0000313" key="1">
    <source>
        <dbReference type="EMBL" id="ODS34808.1"/>
    </source>
</evidence>
<proteinExistence type="predicted"/>
<evidence type="ECO:0008006" key="3">
    <source>
        <dbReference type="Google" id="ProtNLM"/>
    </source>
</evidence>
<evidence type="ECO:0000313" key="2">
    <source>
        <dbReference type="Proteomes" id="UP000094056"/>
    </source>
</evidence>
<organism evidence="1 2">
    <name type="scientific">Candidatus Scalindua rubra</name>
    <dbReference type="NCBI Taxonomy" id="1872076"/>
    <lineage>
        <taxon>Bacteria</taxon>
        <taxon>Pseudomonadati</taxon>
        <taxon>Planctomycetota</taxon>
        <taxon>Candidatus Brocadiia</taxon>
        <taxon>Candidatus Brocadiales</taxon>
        <taxon>Candidatus Scalinduaceae</taxon>
        <taxon>Candidatus Scalindua</taxon>
    </lineage>
</organism>
<dbReference type="AlphaFoldDB" id="A0A1E3XGR6"/>
<comment type="caution">
    <text evidence="1">The sequence shown here is derived from an EMBL/GenBank/DDBJ whole genome shotgun (WGS) entry which is preliminary data.</text>
</comment>